<name>A0AB36P646_9FLAO</name>
<dbReference type="Pfam" id="PF12833">
    <property type="entry name" value="HTH_18"/>
    <property type="match status" value="1"/>
</dbReference>
<keyword evidence="2 6" id="KW-0238">DNA-binding</keyword>
<dbReference type="PANTHER" id="PTHR43280:SF32">
    <property type="entry name" value="TRANSCRIPTIONAL REGULATORY PROTEIN"/>
    <property type="match status" value="1"/>
</dbReference>
<dbReference type="SMART" id="SM00342">
    <property type="entry name" value="HTH_ARAC"/>
    <property type="match status" value="1"/>
</dbReference>
<dbReference type="EMBL" id="FRBX01000004">
    <property type="protein sequence ID" value="SHM82005.1"/>
    <property type="molecule type" value="Genomic_DNA"/>
</dbReference>
<evidence type="ECO:0000256" key="3">
    <source>
        <dbReference type="ARBA" id="ARBA00023163"/>
    </source>
</evidence>
<dbReference type="Proteomes" id="UP000184216">
    <property type="component" value="Unassembled WGS sequence"/>
</dbReference>
<evidence type="ECO:0000313" key="8">
    <source>
        <dbReference type="Proteomes" id="UP000198431"/>
    </source>
</evidence>
<evidence type="ECO:0000256" key="2">
    <source>
        <dbReference type="ARBA" id="ARBA00023125"/>
    </source>
</evidence>
<evidence type="ECO:0000313" key="5">
    <source>
        <dbReference type="EMBL" id="OXB07830.1"/>
    </source>
</evidence>
<keyword evidence="1" id="KW-0805">Transcription regulation</keyword>
<gene>
    <name evidence="5" type="ORF">B0A72_02920</name>
    <name evidence="6" type="ORF">SAMN05444387_3289</name>
</gene>
<dbReference type="Gene3D" id="1.10.10.60">
    <property type="entry name" value="Homeodomain-like"/>
    <property type="match status" value="1"/>
</dbReference>
<comment type="caution">
    <text evidence="5">The sequence shown here is derived from an EMBL/GenBank/DDBJ whole genome shotgun (WGS) entry which is preliminary data.</text>
</comment>
<dbReference type="PROSITE" id="PS01124">
    <property type="entry name" value="HTH_ARAC_FAMILY_2"/>
    <property type="match status" value="1"/>
</dbReference>
<dbReference type="PANTHER" id="PTHR43280">
    <property type="entry name" value="ARAC-FAMILY TRANSCRIPTIONAL REGULATOR"/>
    <property type="match status" value="1"/>
</dbReference>
<dbReference type="SUPFAM" id="SSF46689">
    <property type="entry name" value="Homeodomain-like"/>
    <property type="match status" value="1"/>
</dbReference>
<keyword evidence="7" id="KW-1185">Reference proteome</keyword>
<evidence type="ECO:0000313" key="6">
    <source>
        <dbReference type="EMBL" id="SHM82005.1"/>
    </source>
</evidence>
<dbReference type="InterPro" id="IPR009057">
    <property type="entry name" value="Homeodomain-like_sf"/>
</dbReference>
<dbReference type="InterPro" id="IPR018060">
    <property type="entry name" value="HTH_AraC"/>
</dbReference>
<feature type="domain" description="HTH araC/xylS-type" evidence="4">
    <location>
        <begin position="197"/>
        <end position="295"/>
    </location>
</feature>
<protein>
    <submittedName>
        <fullName evidence="6">AraC-type DNA-binding protein</fullName>
    </submittedName>
</protein>
<evidence type="ECO:0000313" key="7">
    <source>
        <dbReference type="Proteomes" id="UP000184216"/>
    </source>
</evidence>
<evidence type="ECO:0000259" key="4">
    <source>
        <dbReference type="PROSITE" id="PS01124"/>
    </source>
</evidence>
<dbReference type="Proteomes" id="UP000198431">
    <property type="component" value="Unassembled WGS sequence"/>
</dbReference>
<dbReference type="RefSeq" id="WP_073396408.1">
    <property type="nucleotide sequence ID" value="NZ_FRBX01000004.1"/>
</dbReference>
<sequence length="297" mass="34354">MEKNKNINHHFKFDELHALEKIHHSGLFVECNIVMPELEHLTRHFRSDFFQIMLVNSGSGEVNINLRDYKVKYRDFLTTGPYDIKKVNNTNNCRHSLVLFTGDFIRDSGINKYANELLHTFTSGMSSKYSLKYEDYKTINNKIAEVHNLYVNQSNHIYGKELLYLSFTSLLFEVAAVSDKYSETVNTPISRKEHIVLTFVNLVKDNFREHRNLSFYASKLNITPKYLTQTTKAISGKSAALIIEGIVNEEARMLLDDPSLSIGEISHMLNFSDQSFFGKFFKRGVGVSPKNYRSIRR</sequence>
<proteinExistence type="predicted"/>
<accession>A0AB36P646</accession>
<dbReference type="EMBL" id="MUHB01000003">
    <property type="protein sequence ID" value="OXB07830.1"/>
    <property type="molecule type" value="Genomic_DNA"/>
</dbReference>
<organism evidence="5 8">
    <name type="scientific">Flavobacterium pectinovorum</name>
    <dbReference type="NCBI Taxonomy" id="29533"/>
    <lineage>
        <taxon>Bacteria</taxon>
        <taxon>Pseudomonadati</taxon>
        <taxon>Bacteroidota</taxon>
        <taxon>Flavobacteriia</taxon>
        <taxon>Flavobacteriales</taxon>
        <taxon>Flavobacteriaceae</taxon>
        <taxon>Flavobacterium</taxon>
    </lineage>
</organism>
<keyword evidence="3" id="KW-0804">Transcription</keyword>
<dbReference type="GO" id="GO:0043565">
    <property type="term" value="F:sequence-specific DNA binding"/>
    <property type="evidence" value="ECO:0007669"/>
    <property type="project" value="InterPro"/>
</dbReference>
<reference evidence="5 8" key="1">
    <citation type="submission" date="2016-11" db="EMBL/GenBank/DDBJ databases">
        <title>Whole genomes of Flavobacteriaceae.</title>
        <authorList>
            <person name="Stine C."/>
            <person name="Li C."/>
            <person name="Tadesse D."/>
        </authorList>
    </citation>
    <scope>NUCLEOTIDE SEQUENCE [LARGE SCALE GENOMIC DNA]</scope>
    <source>
        <strain evidence="5 8">ATCC 19366</strain>
    </source>
</reference>
<dbReference type="AlphaFoldDB" id="A0AB36P646"/>
<reference evidence="6 7" key="2">
    <citation type="submission" date="2016-11" db="EMBL/GenBank/DDBJ databases">
        <authorList>
            <person name="Varghese N."/>
            <person name="Submissions S."/>
        </authorList>
    </citation>
    <scope>NUCLEOTIDE SEQUENCE [LARGE SCALE GENOMIC DNA]</scope>
    <source>
        <strain evidence="6 7">DSM 6368</strain>
    </source>
</reference>
<evidence type="ECO:0000256" key="1">
    <source>
        <dbReference type="ARBA" id="ARBA00023015"/>
    </source>
</evidence>
<dbReference type="GO" id="GO:0003700">
    <property type="term" value="F:DNA-binding transcription factor activity"/>
    <property type="evidence" value="ECO:0007669"/>
    <property type="project" value="InterPro"/>
</dbReference>